<dbReference type="STRING" id="109232.RMONA_07295"/>
<dbReference type="InterPro" id="IPR028998">
    <property type="entry name" value="RimP_C"/>
</dbReference>
<evidence type="ECO:0000259" key="5">
    <source>
        <dbReference type="Pfam" id="PF17384"/>
    </source>
</evidence>
<dbReference type="NCBIfam" id="NF000937">
    <property type="entry name" value="PRK00092.4-3"/>
    <property type="match status" value="1"/>
</dbReference>
<dbReference type="PANTHER" id="PTHR33867:SF1">
    <property type="entry name" value="RIBOSOME MATURATION FACTOR RIMP"/>
    <property type="match status" value="1"/>
</dbReference>
<dbReference type="RefSeq" id="WP_023508101.1">
    <property type="nucleotide sequence ID" value="NZ_LN794217.1"/>
</dbReference>
<sequence length="166" mass="18888">MQTIEQQITNVIEESLTDMGFELVLVKFKGFNPKVVEILIDSLNGEKISVEDCTKASRTISAILDVEDLIEDAYSLEVASSGLERPLVKFENYNRFLGREVKIKLKELLNGKTRYQGKIIKAENNKIYLKCEEQEVLIDYNLIKNANLVLTEEVFKKLLGSVKVSN</sequence>
<dbReference type="KEGG" id="rmc:RMONA_07295"/>
<dbReference type="InterPro" id="IPR035956">
    <property type="entry name" value="RimP_N_sf"/>
</dbReference>
<dbReference type="FunFam" id="3.30.300.70:FF:000001">
    <property type="entry name" value="Ribosome maturation factor RimP"/>
    <property type="match status" value="1"/>
</dbReference>
<evidence type="ECO:0000256" key="2">
    <source>
        <dbReference type="ARBA" id="ARBA00022517"/>
    </source>
</evidence>
<dbReference type="Pfam" id="PF17384">
    <property type="entry name" value="DUF150_C"/>
    <property type="match status" value="1"/>
</dbReference>
<dbReference type="EMBL" id="LN794217">
    <property type="protein sequence ID" value="CEO17811.1"/>
    <property type="molecule type" value="Genomic_DNA"/>
</dbReference>
<dbReference type="SUPFAM" id="SSF74942">
    <property type="entry name" value="YhbC-like, C-terminal domain"/>
    <property type="match status" value="1"/>
</dbReference>
<keyword evidence="2 3" id="KW-0690">Ribosome biogenesis</keyword>
<dbReference type="CDD" id="cd01734">
    <property type="entry name" value="YlxS_C"/>
    <property type="match status" value="1"/>
</dbReference>
<dbReference type="Proteomes" id="UP000018149">
    <property type="component" value="Chromosome I"/>
</dbReference>
<dbReference type="Pfam" id="PF02576">
    <property type="entry name" value="RimP_N"/>
    <property type="match status" value="1"/>
</dbReference>
<keyword evidence="1 3" id="KW-0963">Cytoplasm</keyword>
<reference evidence="6 7" key="1">
    <citation type="submission" date="2015-01" db="EMBL/GenBank/DDBJ databases">
        <title>Draft genome sequence of Rickettsia monacensis strain IrR/Munich.</title>
        <authorList>
            <person name="Felsheim R.F."/>
            <person name="Johnson S.L."/>
            <person name="Kurtti T.J."/>
            <person name="Munderloh U.G."/>
        </authorList>
    </citation>
    <scope>NUCLEOTIDE SEQUENCE [LARGE SCALE GENOMIC DNA]</scope>
    <source>
        <strain evidence="6 7">IrR/Munich</strain>
    </source>
</reference>
<proteinExistence type="inferred from homology"/>
<dbReference type="Gene3D" id="3.30.300.70">
    <property type="entry name" value="RimP-like superfamily, N-terminal"/>
    <property type="match status" value="1"/>
</dbReference>
<dbReference type="Gene3D" id="2.30.30.180">
    <property type="entry name" value="Ribosome maturation factor RimP, C-terminal domain"/>
    <property type="match status" value="1"/>
</dbReference>
<protein>
    <recommendedName>
        <fullName evidence="3">Ribosome maturation factor RimP</fullName>
    </recommendedName>
</protein>
<evidence type="ECO:0000313" key="6">
    <source>
        <dbReference type="EMBL" id="CEO17811.1"/>
    </source>
</evidence>
<dbReference type="HAMAP" id="MF_01077">
    <property type="entry name" value="RimP"/>
    <property type="match status" value="1"/>
</dbReference>
<dbReference type="GO" id="GO:0005829">
    <property type="term" value="C:cytosol"/>
    <property type="evidence" value="ECO:0007669"/>
    <property type="project" value="TreeGrafter"/>
</dbReference>
<feature type="domain" description="Ribosome maturation factor RimP N-terminal" evidence="4">
    <location>
        <begin position="12"/>
        <end position="84"/>
    </location>
</feature>
<comment type="function">
    <text evidence="3">Required for maturation of 30S ribosomal subunits.</text>
</comment>
<dbReference type="InterPro" id="IPR036847">
    <property type="entry name" value="RimP_C_sf"/>
</dbReference>
<dbReference type="InterPro" id="IPR003728">
    <property type="entry name" value="Ribosome_maturation_RimP"/>
</dbReference>
<dbReference type="AlphaFoldDB" id="A0A0B7J157"/>
<evidence type="ECO:0000313" key="7">
    <source>
        <dbReference type="Proteomes" id="UP000018149"/>
    </source>
</evidence>
<dbReference type="HOGENOM" id="CLU_070525_0_2_5"/>
<evidence type="ECO:0000256" key="3">
    <source>
        <dbReference type="HAMAP-Rule" id="MF_01077"/>
    </source>
</evidence>
<reference evidence="7" key="2">
    <citation type="submission" date="2015-01" db="EMBL/GenBank/DDBJ databases">
        <authorList>
            <person name="Felsheim R."/>
        </authorList>
    </citation>
    <scope>NUCLEOTIDE SEQUENCE [LARGE SCALE GENOMIC DNA]</scope>
    <source>
        <strain evidence="7">IrR/Munich</strain>
    </source>
</reference>
<evidence type="ECO:0000259" key="4">
    <source>
        <dbReference type="Pfam" id="PF02576"/>
    </source>
</evidence>
<gene>
    <name evidence="3 6" type="primary">rimP</name>
    <name evidence="6" type="ORF">RMONA_07295</name>
</gene>
<keyword evidence="7" id="KW-1185">Reference proteome</keyword>
<dbReference type="PANTHER" id="PTHR33867">
    <property type="entry name" value="RIBOSOME MATURATION FACTOR RIMP"/>
    <property type="match status" value="1"/>
</dbReference>
<name>A0A0B7J157_9RICK</name>
<comment type="similarity">
    <text evidence="3">Belongs to the RimP family.</text>
</comment>
<accession>A0A0B7J157</accession>
<evidence type="ECO:0000256" key="1">
    <source>
        <dbReference type="ARBA" id="ARBA00022490"/>
    </source>
</evidence>
<feature type="domain" description="Ribosome maturation factor RimP C-terminal" evidence="5">
    <location>
        <begin position="87"/>
        <end position="150"/>
    </location>
</feature>
<dbReference type="GO" id="GO:0006412">
    <property type="term" value="P:translation"/>
    <property type="evidence" value="ECO:0007669"/>
    <property type="project" value="TreeGrafter"/>
</dbReference>
<dbReference type="GO" id="GO:0000028">
    <property type="term" value="P:ribosomal small subunit assembly"/>
    <property type="evidence" value="ECO:0007669"/>
    <property type="project" value="TreeGrafter"/>
</dbReference>
<comment type="subcellular location">
    <subcellularLocation>
        <location evidence="3">Cytoplasm</location>
    </subcellularLocation>
</comment>
<dbReference type="InterPro" id="IPR028989">
    <property type="entry name" value="RimP_N"/>
</dbReference>
<organism evidence="6 7">
    <name type="scientific">Rickettsia monacensis</name>
    <dbReference type="NCBI Taxonomy" id="109232"/>
    <lineage>
        <taxon>Bacteria</taxon>
        <taxon>Pseudomonadati</taxon>
        <taxon>Pseudomonadota</taxon>
        <taxon>Alphaproteobacteria</taxon>
        <taxon>Rickettsiales</taxon>
        <taxon>Rickettsiaceae</taxon>
        <taxon>Rickettsieae</taxon>
        <taxon>Rickettsia</taxon>
        <taxon>spotted fever group</taxon>
    </lineage>
</organism>
<dbReference type="SUPFAM" id="SSF75420">
    <property type="entry name" value="YhbC-like, N-terminal domain"/>
    <property type="match status" value="1"/>
</dbReference>